<reference evidence="1" key="1">
    <citation type="submission" date="2021-08" db="EMBL/GenBank/DDBJ databases">
        <title>WGS assembly of Ceratopteris richardii.</title>
        <authorList>
            <person name="Marchant D.B."/>
            <person name="Chen G."/>
            <person name="Jenkins J."/>
            <person name="Shu S."/>
            <person name="Leebens-Mack J."/>
            <person name="Grimwood J."/>
            <person name="Schmutz J."/>
            <person name="Soltis P."/>
            <person name="Soltis D."/>
            <person name="Chen Z.-H."/>
        </authorList>
    </citation>
    <scope>NUCLEOTIDE SEQUENCE</scope>
    <source>
        <strain evidence="1">Whitten #5841</strain>
        <tissue evidence="1">Leaf</tissue>
    </source>
</reference>
<gene>
    <name evidence="1" type="ORF">KP509_38G059300</name>
</gene>
<dbReference type="EMBL" id="CM035443">
    <property type="protein sequence ID" value="KAH7278853.1"/>
    <property type="molecule type" value="Genomic_DNA"/>
</dbReference>
<protein>
    <submittedName>
        <fullName evidence="1">Uncharacterized protein</fullName>
    </submittedName>
</protein>
<comment type="caution">
    <text evidence="1">The sequence shown here is derived from an EMBL/GenBank/DDBJ whole genome shotgun (WGS) entry which is preliminary data.</text>
</comment>
<name>A0A8T2Q5J1_CERRI</name>
<proteinExistence type="predicted"/>
<dbReference type="Proteomes" id="UP000825935">
    <property type="component" value="Chromosome 38"/>
</dbReference>
<organism evidence="1 2">
    <name type="scientific">Ceratopteris richardii</name>
    <name type="common">Triangle waterfern</name>
    <dbReference type="NCBI Taxonomy" id="49495"/>
    <lineage>
        <taxon>Eukaryota</taxon>
        <taxon>Viridiplantae</taxon>
        <taxon>Streptophyta</taxon>
        <taxon>Embryophyta</taxon>
        <taxon>Tracheophyta</taxon>
        <taxon>Polypodiopsida</taxon>
        <taxon>Polypodiidae</taxon>
        <taxon>Polypodiales</taxon>
        <taxon>Pteridineae</taxon>
        <taxon>Pteridaceae</taxon>
        <taxon>Parkerioideae</taxon>
        <taxon>Ceratopteris</taxon>
    </lineage>
</organism>
<evidence type="ECO:0000313" key="2">
    <source>
        <dbReference type="Proteomes" id="UP000825935"/>
    </source>
</evidence>
<evidence type="ECO:0000313" key="1">
    <source>
        <dbReference type="EMBL" id="KAH7278853.1"/>
    </source>
</evidence>
<keyword evidence="2" id="KW-1185">Reference proteome</keyword>
<accession>A0A8T2Q5J1</accession>
<sequence>MFRRRAVLLERGQPSIFVRLGNSHDFGVEATTTSRFSETMVKCLSLESGGVQAPCVYEYAYAGSHGFPLSLICSWSVFDIRLQRACPSSCSLPPPLRERNCCGS</sequence>
<dbReference type="AlphaFoldDB" id="A0A8T2Q5J1"/>